<dbReference type="EMBL" id="BPLR01013473">
    <property type="protein sequence ID" value="GIY61483.1"/>
    <property type="molecule type" value="Genomic_DNA"/>
</dbReference>
<accession>A0AAV4UUQ2</accession>
<reference evidence="1 2" key="1">
    <citation type="submission" date="2021-06" db="EMBL/GenBank/DDBJ databases">
        <title>Caerostris extrusa draft genome.</title>
        <authorList>
            <person name="Kono N."/>
            <person name="Arakawa K."/>
        </authorList>
    </citation>
    <scope>NUCLEOTIDE SEQUENCE [LARGE SCALE GENOMIC DNA]</scope>
</reference>
<dbReference type="AlphaFoldDB" id="A0AAV4UUQ2"/>
<dbReference type="Proteomes" id="UP001054945">
    <property type="component" value="Unassembled WGS sequence"/>
</dbReference>
<name>A0AAV4UUQ2_CAEEX</name>
<protein>
    <submittedName>
        <fullName evidence="1">Uncharacterized protein</fullName>
    </submittedName>
</protein>
<organism evidence="1 2">
    <name type="scientific">Caerostris extrusa</name>
    <name type="common">Bark spider</name>
    <name type="synonym">Caerostris bankana</name>
    <dbReference type="NCBI Taxonomy" id="172846"/>
    <lineage>
        <taxon>Eukaryota</taxon>
        <taxon>Metazoa</taxon>
        <taxon>Ecdysozoa</taxon>
        <taxon>Arthropoda</taxon>
        <taxon>Chelicerata</taxon>
        <taxon>Arachnida</taxon>
        <taxon>Araneae</taxon>
        <taxon>Araneomorphae</taxon>
        <taxon>Entelegynae</taxon>
        <taxon>Araneoidea</taxon>
        <taxon>Araneidae</taxon>
        <taxon>Caerostris</taxon>
    </lineage>
</organism>
<evidence type="ECO:0000313" key="2">
    <source>
        <dbReference type="Proteomes" id="UP001054945"/>
    </source>
</evidence>
<sequence length="92" mass="10632">MGKTYGSKIAQNYNYRNQFKQTVWKRKSAENRYMHSHKCEEQRTCSLSSADLKKLTLSDICIGKDFSNPRSYVIHTASNLLPTSCLLAKRLK</sequence>
<comment type="caution">
    <text evidence="1">The sequence shown here is derived from an EMBL/GenBank/DDBJ whole genome shotgun (WGS) entry which is preliminary data.</text>
</comment>
<evidence type="ECO:0000313" key="1">
    <source>
        <dbReference type="EMBL" id="GIY61483.1"/>
    </source>
</evidence>
<proteinExistence type="predicted"/>
<keyword evidence="2" id="KW-1185">Reference proteome</keyword>
<gene>
    <name evidence="1" type="ORF">CEXT_399911</name>
</gene>